<keyword evidence="2" id="KW-0472">Membrane</keyword>
<dbReference type="EMBL" id="JAIEZQ010000002">
    <property type="protein sequence ID" value="MBY9075420.1"/>
    <property type="molecule type" value="Genomic_DNA"/>
</dbReference>
<feature type="transmembrane region" description="Helical" evidence="2">
    <location>
        <begin position="262"/>
        <end position="280"/>
    </location>
</feature>
<proteinExistence type="inferred from homology"/>
<dbReference type="Pfam" id="PF00892">
    <property type="entry name" value="EamA"/>
    <property type="match status" value="2"/>
</dbReference>
<keyword evidence="5" id="KW-1185">Reference proteome</keyword>
<feature type="transmembrane region" description="Helical" evidence="2">
    <location>
        <begin position="32"/>
        <end position="51"/>
    </location>
</feature>
<dbReference type="PANTHER" id="PTHR22911:SF76">
    <property type="entry name" value="EAMA DOMAIN-CONTAINING PROTEIN"/>
    <property type="match status" value="1"/>
</dbReference>
<feature type="domain" description="EamA" evidence="3">
    <location>
        <begin position="145"/>
        <end position="279"/>
    </location>
</feature>
<dbReference type="InterPro" id="IPR037185">
    <property type="entry name" value="EmrE-like"/>
</dbReference>
<dbReference type="SUPFAM" id="SSF103481">
    <property type="entry name" value="Multidrug resistance efflux transporter EmrE"/>
    <property type="match status" value="2"/>
</dbReference>
<reference evidence="4 5" key="1">
    <citation type="submission" date="2021-08" db="EMBL/GenBank/DDBJ databases">
        <title>Nocardioides bacterium WL0053 sp. nov., isolated from the sediment.</title>
        <authorList>
            <person name="Wang L."/>
            <person name="Zhang D."/>
            <person name="Zhang A."/>
        </authorList>
    </citation>
    <scope>NUCLEOTIDE SEQUENCE [LARGE SCALE GENOMIC DNA]</scope>
    <source>
        <strain evidence="4 5">WL0053</strain>
    </source>
</reference>
<comment type="caution">
    <text evidence="4">The sequence shown here is derived from an EMBL/GenBank/DDBJ whole genome shotgun (WGS) entry which is preliminary data.</text>
</comment>
<feature type="transmembrane region" description="Helical" evidence="2">
    <location>
        <begin position="116"/>
        <end position="137"/>
    </location>
</feature>
<dbReference type="InterPro" id="IPR000620">
    <property type="entry name" value="EamA_dom"/>
</dbReference>
<dbReference type="RefSeq" id="WP_221025172.1">
    <property type="nucleotide sequence ID" value="NZ_JAIEZQ010000002.1"/>
</dbReference>
<dbReference type="PANTHER" id="PTHR22911">
    <property type="entry name" value="ACYL-MALONYL CONDENSING ENZYME-RELATED"/>
    <property type="match status" value="1"/>
</dbReference>
<feature type="transmembrane region" description="Helical" evidence="2">
    <location>
        <begin position="175"/>
        <end position="196"/>
    </location>
</feature>
<dbReference type="Proteomes" id="UP000754710">
    <property type="component" value="Unassembled WGS sequence"/>
</dbReference>
<evidence type="ECO:0000313" key="4">
    <source>
        <dbReference type="EMBL" id="MBY9075420.1"/>
    </source>
</evidence>
<accession>A0ABS7RK39</accession>
<organism evidence="4 5">
    <name type="scientific">Nocardioides jiangsuensis</name>
    <dbReference type="NCBI Taxonomy" id="2866161"/>
    <lineage>
        <taxon>Bacteria</taxon>
        <taxon>Bacillati</taxon>
        <taxon>Actinomycetota</taxon>
        <taxon>Actinomycetes</taxon>
        <taxon>Propionibacteriales</taxon>
        <taxon>Nocardioidaceae</taxon>
        <taxon>Nocardioides</taxon>
    </lineage>
</organism>
<evidence type="ECO:0000259" key="3">
    <source>
        <dbReference type="Pfam" id="PF00892"/>
    </source>
</evidence>
<feature type="transmembrane region" description="Helical" evidence="2">
    <location>
        <begin position="236"/>
        <end position="256"/>
    </location>
</feature>
<feature type="domain" description="EamA" evidence="3">
    <location>
        <begin position="3"/>
        <end position="133"/>
    </location>
</feature>
<evidence type="ECO:0000313" key="5">
    <source>
        <dbReference type="Proteomes" id="UP000754710"/>
    </source>
</evidence>
<sequence length="296" mass="30612">MRTLLLMAVGVLAVSLSGPLMAAMVVPPLAIAFWRNAMATALLAPSAVSTRRTELTGLGGRRLLLVSASGLALALHFGTWVTSLTLTSVASATALVCLQIGWVVAWQLLRGERFRAGVVAGLVVAFAGVLVVSGVDLTLSVEALVGDLLALVGGMAAAAYMLVGSRARRTMTTTTYTFVCYGTCALFLAVACLVSGQELAGYDGRQWLLLLAVTLTAQLMGHSVFNHLLATTGPMVVSLALLLEVPGAALLAAWILGQRPPLEALLGLLVILAGMALVVLNNTAPKAEPSLEAPLD</sequence>
<feature type="transmembrane region" description="Helical" evidence="2">
    <location>
        <begin position="89"/>
        <end position="109"/>
    </location>
</feature>
<feature type="transmembrane region" description="Helical" evidence="2">
    <location>
        <begin position="143"/>
        <end position="163"/>
    </location>
</feature>
<feature type="transmembrane region" description="Helical" evidence="2">
    <location>
        <begin position="63"/>
        <end position="83"/>
    </location>
</feature>
<evidence type="ECO:0000256" key="1">
    <source>
        <dbReference type="ARBA" id="ARBA00007362"/>
    </source>
</evidence>
<comment type="similarity">
    <text evidence="1">Belongs to the EamA transporter family.</text>
</comment>
<feature type="transmembrane region" description="Helical" evidence="2">
    <location>
        <begin position="208"/>
        <end position="229"/>
    </location>
</feature>
<keyword evidence="2" id="KW-0812">Transmembrane</keyword>
<name>A0ABS7RK39_9ACTN</name>
<gene>
    <name evidence="4" type="ORF">K1X13_11370</name>
</gene>
<protein>
    <submittedName>
        <fullName evidence="4">DMT family transporter</fullName>
    </submittedName>
</protein>
<evidence type="ECO:0000256" key="2">
    <source>
        <dbReference type="SAM" id="Phobius"/>
    </source>
</evidence>
<keyword evidence="2" id="KW-1133">Transmembrane helix</keyword>